<proteinExistence type="inferred from homology"/>
<dbReference type="EC" id="3.6.1.9" evidence="4"/>
<feature type="site" description="Important for substrate specificity" evidence="4">
    <location>
        <position position="14"/>
    </location>
</feature>
<keyword evidence="2 4" id="KW-0378">Hydrolase</keyword>
<evidence type="ECO:0000256" key="4">
    <source>
        <dbReference type="HAMAP-Rule" id="MF_00528"/>
    </source>
</evidence>
<dbReference type="GO" id="GO:0005737">
    <property type="term" value="C:cytoplasm"/>
    <property type="evidence" value="ECO:0007669"/>
    <property type="project" value="UniProtKB-SubCell"/>
</dbReference>
<feature type="site" description="Important for substrate specificity" evidence="4">
    <location>
        <position position="82"/>
    </location>
</feature>
<dbReference type="AlphaFoldDB" id="A0A517SH53"/>
<dbReference type="InterPro" id="IPR003697">
    <property type="entry name" value="Maf-like"/>
</dbReference>
<comment type="caution">
    <text evidence="4">Lacks conserved residue(s) required for the propagation of feature annotation.</text>
</comment>
<dbReference type="KEGG" id="ccos:Pan44_34980"/>
<evidence type="ECO:0000256" key="3">
    <source>
        <dbReference type="ARBA" id="ARBA00023080"/>
    </source>
</evidence>
<dbReference type="PANTHER" id="PTHR43213">
    <property type="entry name" value="BIFUNCTIONAL DTTP/UTP PYROPHOSPHATASE/METHYLTRANSFERASE PROTEIN-RELATED"/>
    <property type="match status" value="1"/>
</dbReference>
<dbReference type="EMBL" id="CP036271">
    <property type="protein sequence ID" value="QDT55455.1"/>
    <property type="molecule type" value="Genomic_DNA"/>
</dbReference>
<organism evidence="5 6">
    <name type="scientific">Caulifigura coniformis</name>
    <dbReference type="NCBI Taxonomy" id="2527983"/>
    <lineage>
        <taxon>Bacteria</taxon>
        <taxon>Pseudomonadati</taxon>
        <taxon>Planctomycetota</taxon>
        <taxon>Planctomycetia</taxon>
        <taxon>Planctomycetales</taxon>
        <taxon>Planctomycetaceae</taxon>
        <taxon>Caulifigura</taxon>
    </lineage>
</organism>
<evidence type="ECO:0000256" key="2">
    <source>
        <dbReference type="ARBA" id="ARBA00022801"/>
    </source>
</evidence>
<gene>
    <name evidence="5" type="primary">yhdE</name>
    <name evidence="5" type="ORF">Pan44_34980</name>
</gene>
<dbReference type="GO" id="GO:0036218">
    <property type="term" value="F:dTTP diphosphatase activity"/>
    <property type="evidence" value="ECO:0007669"/>
    <property type="project" value="RHEA"/>
</dbReference>
<dbReference type="SUPFAM" id="SSF52972">
    <property type="entry name" value="ITPase-like"/>
    <property type="match status" value="1"/>
</dbReference>
<keyword evidence="4" id="KW-0963">Cytoplasm</keyword>
<comment type="catalytic activity">
    <reaction evidence="4">
        <text>UTP + H2O = UMP + diphosphate + H(+)</text>
        <dbReference type="Rhea" id="RHEA:29395"/>
        <dbReference type="ChEBI" id="CHEBI:15377"/>
        <dbReference type="ChEBI" id="CHEBI:15378"/>
        <dbReference type="ChEBI" id="CHEBI:33019"/>
        <dbReference type="ChEBI" id="CHEBI:46398"/>
        <dbReference type="ChEBI" id="CHEBI:57865"/>
        <dbReference type="EC" id="3.6.1.9"/>
    </reaction>
</comment>
<keyword evidence="6" id="KW-1185">Reference proteome</keyword>
<protein>
    <recommendedName>
        <fullName evidence="4">dTTP/UTP pyrophosphatase</fullName>
        <shortName evidence="4">dTTPase/UTPase</shortName>
        <ecNumber evidence="4">3.6.1.9</ecNumber>
    </recommendedName>
    <alternativeName>
        <fullName evidence="4">Nucleoside triphosphate pyrophosphatase</fullName>
    </alternativeName>
    <alternativeName>
        <fullName evidence="4">Nucleotide pyrophosphatase</fullName>
        <shortName evidence="4">Nucleotide PPase</shortName>
    </alternativeName>
</protein>
<dbReference type="Gene3D" id="3.90.950.10">
    <property type="match status" value="1"/>
</dbReference>
<comment type="function">
    <text evidence="4">Nucleoside triphosphate pyrophosphatase that hydrolyzes dTTP and UTP. May have a dual role in cell division arrest and in preventing the incorporation of modified nucleotides into cellular nucleic acids.</text>
</comment>
<feature type="active site" description="Proton acceptor" evidence="4">
    <location>
        <position position="81"/>
    </location>
</feature>
<dbReference type="InParanoid" id="A0A517SH53"/>
<comment type="similarity">
    <text evidence="4">Belongs to the Maf family. YhdE subfamily.</text>
</comment>
<keyword evidence="3 4" id="KW-0546">Nucleotide metabolism</keyword>
<dbReference type="Pfam" id="PF02545">
    <property type="entry name" value="Maf"/>
    <property type="match status" value="1"/>
</dbReference>
<dbReference type="HAMAP" id="MF_00528">
    <property type="entry name" value="Maf"/>
    <property type="match status" value="1"/>
</dbReference>
<evidence type="ECO:0000313" key="5">
    <source>
        <dbReference type="EMBL" id="QDT55455.1"/>
    </source>
</evidence>
<comment type="cofactor">
    <cofactor evidence="1 4">
        <name>a divalent metal cation</name>
        <dbReference type="ChEBI" id="CHEBI:60240"/>
    </cofactor>
</comment>
<sequence length="210" mass="23189">MNNAPLILASRSPRRSELLGLLVRPERIVIRPPASADEPGFDDCQTINAVQDRLLEIARMKRVAVRSESSDLPDASILAADTTIVAESRTGDLAVLGQPPRESPSRPTVRRWFDEFYFHRPHVAMTAVTIERADGRTAECIAVTTVSFNRSRADWLDWYLSTSEPDGKAGGYAIQGLASMFVDRIEGSLTNVVGLPLAETRQLLLDMELV</sequence>
<reference evidence="5 6" key="1">
    <citation type="submission" date="2019-02" db="EMBL/GenBank/DDBJ databases">
        <title>Deep-cultivation of Planctomycetes and their phenomic and genomic characterization uncovers novel biology.</title>
        <authorList>
            <person name="Wiegand S."/>
            <person name="Jogler M."/>
            <person name="Boedeker C."/>
            <person name="Pinto D."/>
            <person name="Vollmers J."/>
            <person name="Rivas-Marin E."/>
            <person name="Kohn T."/>
            <person name="Peeters S.H."/>
            <person name="Heuer A."/>
            <person name="Rast P."/>
            <person name="Oberbeckmann S."/>
            <person name="Bunk B."/>
            <person name="Jeske O."/>
            <person name="Meyerdierks A."/>
            <person name="Storesund J.E."/>
            <person name="Kallscheuer N."/>
            <person name="Luecker S."/>
            <person name="Lage O.M."/>
            <person name="Pohl T."/>
            <person name="Merkel B.J."/>
            <person name="Hornburger P."/>
            <person name="Mueller R.-W."/>
            <person name="Bruemmer F."/>
            <person name="Labrenz M."/>
            <person name="Spormann A.M."/>
            <person name="Op den Camp H."/>
            <person name="Overmann J."/>
            <person name="Amann R."/>
            <person name="Jetten M.S.M."/>
            <person name="Mascher T."/>
            <person name="Medema M.H."/>
            <person name="Devos D.P."/>
            <person name="Kaster A.-K."/>
            <person name="Ovreas L."/>
            <person name="Rohde M."/>
            <person name="Galperin M.Y."/>
            <person name="Jogler C."/>
        </authorList>
    </citation>
    <scope>NUCLEOTIDE SEQUENCE [LARGE SCALE GENOMIC DNA]</scope>
    <source>
        <strain evidence="5 6">Pan44</strain>
    </source>
</reference>
<dbReference type="FunCoup" id="A0A517SH53">
    <property type="interactions" value="355"/>
</dbReference>
<dbReference type="PIRSF" id="PIRSF006305">
    <property type="entry name" value="Maf"/>
    <property type="match status" value="1"/>
</dbReference>
<accession>A0A517SH53</accession>
<dbReference type="GO" id="GO:0009117">
    <property type="term" value="P:nucleotide metabolic process"/>
    <property type="evidence" value="ECO:0007669"/>
    <property type="project" value="UniProtKB-KW"/>
</dbReference>
<name>A0A517SH53_9PLAN</name>
<comment type="subcellular location">
    <subcellularLocation>
        <location evidence="4">Cytoplasm</location>
    </subcellularLocation>
</comment>
<dbReference type="RefSeq" id="WP_197453407.1">
    <property type="nucleotide sequence ID" value="NZ_CP036271.1"/>
</dbReference>
<feature type="site" description="Important for substrate specificity" evidence="4">
    <location>
        <position position="175"/>
    </location>
</feature>
<dbReference type="PANTHER" id="PTHR43213:SF5">
    <property type="entry name" value="BIFUNCTIONAL DTTP_UTP PYROPHOSPHATASE_METHYLTRANSFERASE PROTEIN-RELATED"/>
    <property type="match status" value="1"/>
</dbReference>
<evidence type="ECO:0000256" key="1">
    <source>
        <dbReference type="ARBA" id="ARBA00001968"/>
    </source>
</evidence>
<comment type="catalytic activity">
    <reaction evidence="4">
        <text>dTTP + H2O = dTMP + diphosphate + H(+)</text>
        <dbReference type="Rhea" id="RHEA:28534"/>
        <dbReference type="ChEBI" id="CHEBI:15377"/>
        <dbReference type="ChEBI" id="CHEBI:15378"/>
        <dbReference type="ChEBI" id="CHEBI:33019"/>
        <dbReference type="ChEBI" id="CHEBI:37568"/>
        <dbReference type="ChEBI" id="CHEBI:63528"/>
        <dbReference type="EC" id="3.6.1.9"/>
    </reaction>
</comment>
<dbReference type="GO" id="GO:0036221">
    <property type="term" value="F:UTP diphosphatase activity"/>
    <property type="evidence" value="ECO:0007669"/>
    <property type="project" value="RHEA"/>
</dbReference>
<dbReference type="InterPro" id="IPR029001">
    <property type="entry name" value="ITPase-like_fam"/>
</dbReference>
<evidence type="ECO:0000313" key="6">
    <source>
        <dbReference type="Proteomes" id="UP000315700"/>
    </source>
</evidence>
<dbReference type="Proteomes" id="UP000315700">
    <property type="component" value="Chromosome"/>
</dbReference>